<reference evidence="4" key="1">
    <citation type="submission" date="2021-06" db="EMBL/GenBank/DDBJ databases">
        <title>Genome Sequence of Mortierella hyaline Strain SCG-10, a Cold-Adapted, Nitrate-Reducing Fungus Isolated from Soil in Minnesota, USA.</title>
        <authorList>
            <person name="Aldossari N."/>
        </authorList>
    </citation>
    <scope>NUCLEOTIDE SEQUENCE</scope>
    <source>
        <strain evidence="4">SCG-10</strain>
    </source>
</reference>
<evidence type="ECO:0000256" key="2">
    <source>
        <dbReference type="ARBA" id="ARBA00023043"/>
    </source>
</evidence>
<dbReference type="AlphaFoldDB" id="A0A9P7Y278"/>
<evidence type="ECO:0000256" key="1">
    <source>
        <dbReference type="ARBA" id="ARBA00022737"/>
    </source>
</evidence>
<dbReference type="PANTHER" id="PTHR24171">
    <property type="entry name" value="ANKYRIN REPEAT DOMAIN-CONTAINING PROTEIN 39-RELATED"/>
    <property type="match status" value="1"/>
</dbReference>
<gene>
    <name evidence="4" type="ORF">KI688_008363</name>
</gene>
<dbReference type="OrthoDB" id="194358at2759"/>
<keyword evidence="1" id="KW-0677">Repeat</keyword>
<dbReference type="InterPro" id="IPR002110">
    <property type="entry name" value="Ankyrin_rpt"/>
</dbReference>
<sequence length="234" mass="25176">MTSSTTTSSSECHDHDHPGHVCNHAPSSVSESLDEIEFSRSIFAACTAHNVDRVQSILLRQKRGESPAVTRDSAGYTALHYASRTGNMATCTLLLDAGADVDAKTPELGTTALMRAIQQNHLDVAKLLVSYGANLQEQNSSHENVFHILALAIRDQASSRKGVFDESESFLELATWLRNKAKAGHPGRLEALLQVRDVRGQTPAEILDSAGATATTSVALREIFVLPPSSAQQS</sequence>
<dbReference type="SUPFAM" id="SSF48403">
    <property type="entry name" value="Ankyrin repeat"/>
    <property type="match status" value="1"/>
</dbReference>
<keyword evidence="5" id="KW-1185">Reference proteome</keyword>
<evidence type="ECO:0000313" key="5">
    <source>
        <dbReference type="Proteomes" id="UP000707451"/>
    </source>
</evidence>
<dbReference type="Gene3D" id="1.25.40.20">
    <property type="entry name" value="Ankyrin repeat-containing domain"/>
    <property type="match status" value="1"/>
</dbReference>
<organism evidence="4 5">
    <name type="scientific">Linnemannia hyalina</name>
    <dbReference type="NCBI Taxonomy" id="64524"/>
    <lineage>
        <taxon>Eukaryota</taxon>
        <taxon>Fungi</taxon>
        <taxon>Fungi incertae sedis</taxon>
        <taxon>Mucoromycota</taxon>
        <taxon>Mortierellomycotina</taxon>
        <taxon>Mortierellomycetes</taxon>
        <taxon>Mortierellales</taxon>
        <taxon>Mortierellaceae</taxon>
        <taxon>Linnemannia</taxon>
    </lineage>
</organism>
<dbReference type="InterPro" id="IPR036770">
    <property type="entry name" value="Ankyrin_rpt-contain_sf"/>
</dbReference>
<dbReference type="PROSITE" id="PS50297">
    <property type="entry name" value="ANK_REP_REGION"/>
    <property type="match status" value="2"/>
</dbReference>
<keyword evidence="2 3" id="KW-0040">ANK repeat</keyword>
<proteinExistence type="predicted"/>
<evidence type="ECO:0000256" key="3">
    <source>
        <dbReference type="PROSITE-ProRule" id="PRU00023"/>
    </source>
</evidence>
<dbReference type="EMBL" id="JAHRHY010000003">
    <property type="protein sequence ID" value="KAG9070822.1"/>
    <property type="molecule type" value="Genomic_DNA"/>
</dbReference>
<dbReference type="PANTHER" id="PTHR24171:SF9">
    <property type="entry name" value="ANKYRIN REPEAT DOMAIN-CONTAINING PROTEIN 39"/>
    <property type="match status" value="1"/>
</dbReference>
<name>A0A9P7Y278_9FUNG</name>
<feature type="repeat" description="ANK" evidence="3">
    <location>
        <begin position="108"/>
        <end position="140"/>
    </location>
</feature>
<dbReference type="PROSITE" id="PS50088">
    <property type="entry name" value="ANK_REPEAT"/>
    <property type="match status" value="2"/>
</dbReference>
<feature type="repeat" description="ANK" evidence="3">
    <location>
        <begin position="74"/>
        <end position="106"/>
    </location>
</feature>
<evidence type="ECO:0008006" key="6">
    <source>
        <dbReference type="Google" id="ProtNLM"/>
    </source>
</evidence>
<comment type="caution">
    <text evidence="4">The sequence shown here is derived from an EMBL/GenBank/DDBJ whole genome shotgun (WGS) entry which is preliminary data.</text>
</comment>
<dbReference type="SMART" id="SM00248">
    <property type="entry name" value="ANK"/>
    <property type="match status" value="2"/>
</dbReference>
<protein>
    <recommendedName>
        <fullName evidence="6">Ankyrin</fullName>
    </recommendedName>
</protein>
<dbReference type="Proteomes" id="UP000707451">
    <property type="component" value="Unassembled WGS sequence"/>
</dbReference>
<dbReference type="PRINTS" id="PR01415">
    <property type="entry name" value="ANKYRIN"/>
</dbReference>
<evidence type="ECO:0000313" key="4">
    <source>
        <dbReference type="EMBL" id="KAG9070822.1"/>
    </source>
</evidence>
<accession>A0A9P7Y278</accession>
<dbReference type="Pfam" id="PF12796">
    <property type="entry name" value="Ank_2"/>
    <property type="match status" value="1"/>
</dbReference>